<name>A0A6J4U636_9ACTN</name>
<dbReference type="EMBL" id="CADCVS010000595">
    <property type="protein sequence ID" value="CAA9539197.1"/>
    <property type="molecule type" value="Genomic_DNA"/>
</dbReference>
<evidence type="ECO:0000259" key="8">
    <source>
        <dbReference type="PROSITE" id="PS50928"/>
    </source>
</evidence>
<comment type="similarity">
    <text evidence="6">Belongs to the binding-protein-dependent transport system permease family.</text>
</comment>
<evidence type="ECO:0000256" key="7">
    <source>
        <dbReference type="SAM" id="MobiDB-lite"/>
    </source>
</evidence>
<protein>
    <submittedName>
        <fullName evidence="9">ABC transporter, permease protein (Cluster 13, osmolytes)</fullName>
    </submittedName>
</protein>
<dbReference type="PROSITE" id="PS50928">
    <property type="entry name" value="ABC_TM1"/>
    <property type="match status" value="1"/>
</dbReference>
<dbReference type="GO" id="GO:0031460">
    <property type="term" value="P:glycine betaine transport"/>
    <property type="evidence" value="ECO:0007669"/>
    <property type="project" value="TreeGrafter"/>
</dbReference>
<evidence type="ECO:0000256" key="4">
    <source>
        <dbReference type="ARBA" id="ARBA00022989"/>
    </source>
</evidence>
<organism evidence="9">
    <name type="scientific">uncultured Solirubrobacteraceae bacterium</name>
    <dbReference type="NCBI Taxonomy" id="1162706"/>
    <lineage>
        <taxon>Bacteria</taxon>
        <taxon>Bacillati</taxon>
        <taxon>Actinomycetota</taxon>
        <taxon>Thermoleophilia</taxon>
        <taxon>Solirubrobacterales</taxon>
        <taxon>Solirubrobacteraceae</taxon>
        <taxon>environmental samples</taxon>
    </lineage>
</organism>
<dbReference type="GO" id="GO:0055085">
    <property type="term" value="P:transmembrane transport"/>
    <property type="evidence" value="ECO:0007669"/>
    <property type="project" value="InterPro"/>
</dbReference>
<feature type="transmembrane region" description="Helical" evidence="6">
    <location>
        <begin position="198"/>
        <end position="215"/>
    </location>
</feature>
<evidence type="ECO:0000256" key="3">
    <source>
        <dbReference type="ARBA" id="ARBA00022692"/>
    </source>
</evidence>
<feature type="transmembrane region" description="Helical" evidence="6">
    <location>
        <begin position="84"/>
        <end position="111"/>
    </location>
</feature>
<comment type="subcellular location">
    <subcellularLocation>
        <location evidence="6">Cell membrane</location>
        <topology evidence="6">Multi-pass membrane protein</topology>
    </subcellularLocation>
    <subcellularLocation>
        <location evidence="1">Membrane</location>
        <topology evidence="1">Multi-pass membrane protein</topology>
    </subcellularLocation>
</comment>
<keyword evidence="2 6" id="KW-0813">Transport</keyword>
<reference evidence="9" key="1">
    <citation type="submission" date="2020-02" db="EMBL/GenBank/DDBJ databases">
        <authorList>
            <person name="Meier V. D."/>
        </authorList>
    </citation>
    <scope>NUCLEOTIDE SEQUENCE</scope>
    <source>
        <strain evidence="9">AVDCRST_MAG30</strain>
    </source>
</reference>
<keyword evidence="5 6" id="KW-0472">Membrane</keyword>
<accession>A0A6J4U636</accession>
<dbReference type="CDD" id="cd06261">
    <property type="entry name" value="TM_PBP2"/>
    <property type="match status" value="1"/>
</dbReference>
<evidence type="ECO:0000256" key="6">
    <source>
        <dbReference type="RuleBase" id="RU363032"/>
    </source>
</evidence>
<evidence type="ECO:0000256" key="5">
    <source>
        <dbReference type="ARBA" id="ARBA00023136"/>
    </source>
</evidence>
<dbReference type="PANTHER" id="PTHR30177">
    <property type="entry name" value="GLYCINE BETAINE/L-PROLINE TRANSPORT SYSTEM PERMEASE PROTEIN PROW"/>
    <property type="match status" value="1"/>
</dbReference>
<feature type="region of interest" description="Disordered" evidence="7">
    <location>
        <begin position="227"/>
        <end position="251"/>
    </location>
</feature>
<dbReference type="GO" id="GO:0005886">
    <property type="term" value="C:plasma membrane"/>
    <property type="evidence" value="ECO:0007669"/>
    <property type="project" value="UniProtKB-SubCell"/>
</dbReference>
<dbReference type="Pfam" id="PF00528">
    <property type="entry name" value="BPD_transp_1"/>
    <property type="match status" value="1"/>
</dbReference>
<keyword evidence="3 6" id="KW-0812">Transmembrane</keyword>
<feature type="transmembrane region" description="Helical" evidence="6">
    <location>
        <begin position="41"/>
        <end position="63"/>
    </location>
</feature>
<evidence type="ECO:0000256" key="2">
    <source>
        <dbReference type="ARBA" id="ARBA00022448"/>
    </source>
</evidence>
<keyword evidence="4 6" id="KW-1133">Transmembrane helix</keyword>
<gene>
    <name evidence="9" type="ORF">AVDCRST_MAG30-4559</name>
</gene>
<dbReference type="AlphaFoldDB" id="A0A6J4U636"/>
<dbReference type="InterPro" id="IPR035906">
    <property type="entry name" value="MetI-like_sf"/>
</dbReference>
<feature type="domain" description="ABC transmembrane type-1" evidence="8">
    <location>
        <begin position="37"/>
        <end position="219"/>
    </location>
</feature>
<dbReference type="PANTHER" id="PTHR30177:SF33">
    <property type="entry name" value="POSSIBLE OSMOPROTECTANT (GLYCINE BETAINE_CARNITINE_CHOLINE_L-PROLINE) TRANSPORT INTEGRAL MEMBRANE PROTEIN ABC TRANSPORTER PROZ"/>
    <property type="match status" value="1"/>
</dbReference>
<dbReference type="InterPro" id="IPR051204">
    <property type="entry name" value="ABC_transp_perm/SBD"/>
</dbReference>
<dbReference type="SUPFAM" id="SSF161098">
    <property type="entry name" value="MetI-like"/>
    <property type="match status" value="1"/>
</dbReference>
<evidence type="ECO:0000313" key="9">
    <source>
        <dbReference type="EMBL" id="CAA9539197.1"/>
    </source>
</evidence>
<evidence type="ECO:0000256" key="1">
    <source>
        <dbReference type="ARBA" id="ARBA00004141"/>
    </source>
</evidence>
<proteinExistence type="inferred from homology"/>
<sequence length="251" mass="26082">MAFLGDFGGAIEFIFSERESVSGGVQIGGPTELLGFGLTHLWISVAAVAIALIVTVPVGLILGHKGKGEFLAISTSNVGRAVPSLALLAFFIAFIGVGPGNVILVLVLLAIPPILTNTYVGVRQVDRDTVDAARGMGMTDGEIIRKVRFPLALPLIFGGIRTASVNVVATATIAPLANVQTLGEPIVTPQTYGFQGQLGAAIVVAILTIMVDLGFSRLQQALTPKGLKVAQPSPSSRRRGFPAFRKGSPAT</sequence>
<dbReference type="InterPro" id="IPR000515">
    <property type="entry name" value="MetI-like"/>
</dbReference>
<dbReference type="Gene3D" id="1.10.3720.10">
    <property type="entry name" value="MetI-like"/>
    <property type="match status" value="1"/>
</dbReference>